<evidence type="ECO:0008006" key="3">
    <source>
        <dbReference type="Google" id="ProtNLM"/>
    </source>
</evidence>
<comment type="caution">
    <text evidence="1">The sequence shown here is derived from an EMBL/GenBank/DDBJ whole genome shotgun (WGS) entry which is preliminary data.</text>
</comment>
<dbReference type="KEGG" id="amyt:AMYT_1961"/>
<name>A0AAX2AB23_9BACT</name>
<reference evidence="1 2" key="1">
    <citation type="submission" date="2017-09" db="EMBL/GenBank/DDBJ databases">
        <title>Genomics of the genus Arcobacter.</title>
        <authorList>
            <person name="Perez-Cataluna A."/>
            <person name="Figueras M.J."/>
            <person name="Salas-Masso N."/>
        </authorList>
    </citation>
    <scope>NUCLEOTIDE SEQUENCE [LARGE SCALE GENOMIC DNA]</scope>
    <source>
        <strain evidence="1 2">CECT 7386</strain>
    </source>
</reference>
<protein>
    <recommendedName>
        <fullName evidence="3">YrbL family protein</fullName>
    </recommendedName>
</protein>
<sequence>MLILDDKDFIAKGNERACYLHPDDKNKTVKVTYVGNKRQISKQSQKEILYYKQLQKRGIKNWKHLPQYFGEVKTNKGDGFVLELIRDYTGEVSKSFAYYLKENGAKAYEKELEVYKQYFLDNCIIFNYGMMPKNILLRKNSQTDFDLVLIDGLGDVSHFTLPNKIPYFARRRISRRWDKFVNKYLKSK</sequence>
<dbReference type="InterPro" id="IPR019647">
    <property type="entry name" value="PhoP_reg_network_YrbL"/>
</dbReference>
<evidence type="ECO:0000313" key="2">
    <source>
        <dbReference type="Proteomes" id="UP000290092"/>
    </source>
</evidence>
<accession>A0AAX2AB23</accession>
<dbReference type="RefSeq" id="WP_114842364.1">
    <property type="nucleotide sequence ID" value="NZ_CP031219.1"/>
</dbReference>
<dbReference type="Pfam" id="PF10707">
    <property type="entry name" value="YrbL-PhoP_reg"/>
    <property type="match status" value="1"/>
</dbReference>
<gene>
    <name evidence="1" type="ORF">CP985_14835</name>
</gene>
<dbReference type="EMBL" id="NXID01000103">
    <property type="protein sequence ID" value="RXK12012.1"/>
    <property type="molecule type" value="Genomic_DNA"/>
</dbReference>
<dbReference type="AlphaFoldDB" id="A0AAX2AB23"/>
<evidence type="ECO:0000313" key="1">
    <source>
        <dbReference type="EMBL" id="RXK12012.1"/>
    </source>
</evidence>
<proteinExistence type="predicted"/>
<organism evidence="1 2">
    <name type="scientific">Malaciobacter mytili LMG 24559</name>
    <dbReference type="NCBI Taxonomy" id="1032238"/>
    <lineage>
        <taxon>Bacteria</taxon>
        <taxon>Pseudomonadati</taxon>
        <taxon>Campylobacterota</taxon>
        <taxon>Epsilonproteobacteria</taxon>
        <taxon>Campylobacterales</taxon>
        <taxon>Arcobacteraceae</taxon>
        <taxon>Malaciobacter</taxon>
    </lineage>
</organism>
<keyword evidence="2" id="KW-1185">Reference proteome</keyword>
<dbReference type="Proteomes" id="UP000290092">
    <property type="component" value="Unassembled WGS sequence"/>
</dbReference>